<dbReference type="CDD" id="cd16413">
    <property type="entry name" value="DGQHR_domain"/>
    <property type="match status" value="1"/>
</dbReference>
<organism evidence="1 2">
    <name type="scientific">Pseudomonas orientalis</name>
    <dbReference type="NCBI Taxonomy" id="76758"/>
    <lineage>
        <taxon>Bacteria</taxon>
        <taxon>Pseudomonadati</taxon>
        <taxon>Pseudomonadota</taxon>
        <taxon>Gammaproteobacteria</taxon>
        <taxon>Pseudomonadales</taxon>
        <taxon>Pseudomonadaceae</taxon>
        <taxon>Pseudomonas</taxon>
    </lineage>
</organism>
<dbReference type="InterPro" id="IPR017601">
    <property type="entry name" value="DGQHR-contain_dom"/>
</dbReference>
<proteinExistence type="predicted"/>
<evidence type="ECO:0000313" key="1">
    <source>
        <dbReference type="EMBL" id="AUZ44958.1"/>
    </source>
</evidence>
<protein>
    <recommendedName>
        <fullName evidence="3">DGQHR domain-containing protein</fullName>
    </recommendedName>
</protein>
<dbReference type="AlphaFoldDB" id="A0A2L0RSJ3"/>
<gene>
    <name evidence="1" type="ORF">BOP93_04960</name>
</gene>
<sequence>MTEKTRHSISLVTQGKHKFYTLTIPSDILAKCCFATSRQEDPIEGFQRVLDKKRAEEIAKYIDSGLGTIPSSIVLSAQPEAELEIIGRGKTAEFNISPKSFLILDGQHRVYGFTLAKSELRVPVVIFNGLSRKDETRLFIDINSKQKGVPNELLLDIKSLAEYEGDPEQRLRELFDTMDEDAESALYNKLSRSAKAKLKISRVTFNTAMKPLLPMFEGKDQDEIFSTINNYLIAFAYNLKSIDCEDQLTNSTVFKASTAFFPSVASKLKDRFGPIYTPDNFNEVLSTAFKGSSASKFKKPGNSFNELALHLEGKLKSGFTL</sequence>
<dbReference type="InterPro" id="IPR017642">
    <property type="entry name" value="DNA_S_mod_DndB"/>
</dbReference>
<dbReference type="Pfam" id="PF14072">
    <property type="entry name" value="DndB"/>
    <property type="match status" value="1"/>
</dbReference>
<evidence type="ECO:0008006" key="3">
    <source>
        <dbReference type="Google" id="ProtNLM"/>
    </source>
</evidence>
<dbReference type="Proteomes" id="UP000239888">
    <property type="component" value="Chromosome"/>
</dbReference>
<dbReference type="EMBL" id="CP018049">
    <property type="protein sequence ID" value="AUZ44958.1"/>
    <property type="molecule type" value="Genomic_DNA"/>
</dbReference>
<reference evidence="1 2" key="1">
    <citation type="journal article" date="2018" name="Front. Microbiol.">
        <title>Pseudomonas orientalis F9: A Potent Antagonist against Phytopathogens with Phytotoxic Effect in the Apple Flower.</title>
        <authorList>
            <person name="Zengerer V."/>
            <person name="Schmid M."/>
            <person name="Bieri M."/>
            <person name="Muller D.C."/>
            <person name="Remus-Emsermann M.N.P."/>
            <person name="Ahrens C.H."/>
            <person name="Pelludat C."/>
        </authorList>
    </citation>
    <scope>NUCLEOTIDE SEQUENCE [LARGE SCALE GENOMIC DNA]</scope>
    <source>
        <strain evidence="1 2">F9</strain>
    </source>
</reference>
<dbReference type="RefSeq" id="WP_104501780.1">
    <property type="nucleotide sequence ID" value="NZ_CP018049.1"/>
</dbReference>
<evidence type="ECO:0000313" key="2">
    <source>
        <dbReference type="Proteomes" id="UP000239888"/>
    </source>
</evidence>
<accession>A0A2L0RSJ3</accession>
<name>A0A2L0RSJ3_9PSED</name>
<dbReference type="KEGG" id="poi:BOP93_04960"/>
<dbReference type="NCBIfam" id="TIGR03187">
    <property type="entry name" value="DGQHR"/>
    <property type="match status" value="1"/>
</dbReference>